<organism evidence="3 4">
    <name type="scientific">Chitinivorax tropicus</name>
    <dbReference type="NCBI Taxonomy" id="714531"/>
    <lineage>
        <taxon>Bacteria</taxon>
        <taxon>Pseudomonadati</taxon>
        <taxon>Pseudomonadota</taxon>
        <taxon>Betaproteobacteria</taxon>
        <taxon>Chitinivorax</taxon>
    </lineage>
</organism>
<dbReference type="InterPro" id="IPR031314">
    <property type="entry name" value="DNK_dom"/>
</dbReference>
<dbReference type="AlphaFoldDB" id="A0A840MMG2"/>
<gene>
    <name evidence="3" type="ORF">HNQ59_001412</name>
</gene>
<evidence type="ECO:0000256" key="1">
    <source>
        <dbReference type="PIRSR" id="PIRSR000705-3"/>
    </source>
</evidence>
<dbReference type="PANTHER" id="PTHR10513">
    <property type="entry name" value="DEOXYNUCLEOSIDE KINASE"/>
    <property type="match status" value="1"/>
</dbReference>
<reference evidence="3 4" key="1">
    <citation type="submission" date="2020-08" db="EMBL/GenBank/DDBJ databases">
        <title>Genomic Encyclopedia of Type Strains, Phase IV (KMG-IV): sequencing the most valuable type-strain genomes for metagenomic binning, comparative biology and taxonomic classification.</title>
        <authorList>
            <person name="Goeker M."/>
        </authorList>
    </citation>
    <scope>NUCLEOTIDE SEQUENCE [LARGE SCALE GENOMIC DNA]</scope>
    <source>
        <strain evidence="3 4">DSM 27165</strain>
    </source>
</reference>
<dbReference type="GO" id="GO:0005524">
    <property type="term" value="F:ATP binding"/>
    <property type="evidence" value="ECO:0007669"/>
    <property type="project" value="UniProtKB-KW"/>
</dbReference>
<name>A0A840MMG2_9PROT</name>
<keyword evidence="1" id="KW-0067">ATP-binding</keyword>
<evidence type="ECO:0000259" key="2">
    <source>
        <dbReference type="Pfam" id="PF01712"/>
    </source>
</evidence>
<dbReference type="RefSeq" id="WP_184036946.1">
    <property type="nucleotide sequence ID" value="NZ_JACHHY010000007.1"/>
</dbReference>
<dbReference type="Pfam" id="PF01712">
    <property type="entry name" value="dNK"/>
    <property type="match status" value="1"/>
</dbReference>
<dbReference type="Proteomes" id="UP000575898">
    <property type="component" value="Unassembled WGS sequence"/>
</dbReference>
<protein>
    <submittedName>
        <fullName evidence="3">Deoxyadenosine/deoxycytidine kinase</fullName>
    </submittedName>
</protein>
<feature type="binding site" evidence="1">
    <location>
        <begin position="139"/>
        <end position="143"/>
    </location>
    <ligand>
        <name>ATP</name>
        <dbReference type="ChEBI" id="CHEBI:30616"/>
    </ligand>
</feature>
<comment type="caution">
    <text evidence="3">The sequence shown here is derived from an EMBL/GenBank/DDBJ whole genome shotgun (WGS) entry which is preliminary data.</text>
</comment>
<keyword evidence="3" id="KW-0808">Transferase</keyword>
<dbReference type="EMBL" id="JACHHY010000007">
    <property type="protein sequence ID" value="MBB5018127.1"/>
    <property type="molecule type" value="Genomic_DNA"/>
</dbReference>
<dbReference type="InterPro" id="IPR002624">
    <property type="entry name" value="DCK/DGK"/>
</dbReference>
<keyword evidence="4" id="KW-1185">Reference proteome</keyword>
<proteinExistence type="predicted"/>
<evidence type="ECO:0000313" key="3">
    <source>
        <dbReference type="EMBL" id="MBB5018127.1"/>
    </source>
</evidence>
<keyword evidence="3" id="KW-0418">Kinase</keyword>
<feature type="domain" description="Deoxynucleoside kinase" evidence="2">
    <location>
        <begin position="9"/>
        <end position="200"/>
    </location>
</feature>
<feature type="binding site" evidence="1">
    <location>
        <begin position="13"/>
        <end position="21"/>
    </location>
    <ligand>
        <name>ATP</name>
        <dbReference type="ChEBI" id="CHEBI:30616"/>
    </ligand>
</feature>
<dbReference type="GO" id="GO:0005737">
    <property type="term" value="C:cytoplasm"/>
    <property type="evidence" value="ECO:0007669"/>
    <property type="project" value="TreeGrafter"/>
</dbReference>
<dbReference type="PANTHER" id="PTHR10513:SF46">
    <property type="entry name" value="DEOXYGUANOSINE KINASE"/>
    <property type="match status" value="1"/>
</dbReference>
<dbReference type="GO" id="GO:0019136">
    <property type="term" value="F:deoxynucleoside kinase activity"/>
    <property type="evidence" value="ECO:0007669"/>
    <property type="project" value="InterPro"/>
</dbReference>
<sequence>MDLAQCRYIVVEGLIGAGKTSLAKQLSTHLQALPILESPESNPFLAKFYQDPSRYALQTQLSFLLQRTEQLAPLQQLDMFSTQVVSDYMLAKELIFAEQNLSDEEWRLYRSIYQSYSPEAPRPDLVIYLQLPVSIAMQRIQQRARSYETGIEEQYLKQLAERYSRYFHSYDDSPLLIVNASQLNLVDDDGDFELLLQCIKQMRGGREFFNKG</sequence>
<dbReference type="PIRSF" id="PIRSF000705">
    <property type="entry name" value="DNK"/>
    <property type="match status" value="1"/>
</dbReference>
<dbReference type="InterPro" id="IPR027417">
    <property type="entry name" value="P-loop_NTPase"/>
</dbReference>
<accession>A0A840MMG2</accession>
<dbReference type="Gene3D" id="3.40.50.300">
    <property type="entry name" value="P-loop containing nucleotide triphosphate hydrolases"/>
    <property type="match status" value="1"/>
</dbReference>
<dbReference type="InterPro" id="IPR050566">
    <property type="entry name" value="Deoxyribonucleoside_kinase"/>
</dbReference>
<keyword evidence="1" id="KW-0547">Nucleotide-binding</keyword>
<dbReference type="CDD" id="cd01673">
    <property type="entry name" value="dNK"/>
    <property type="match status" value="1"/>
</dbReference>
<evidence type="ECO:0000313" key="4">
    <source>
        <dbReference type="Proteomes" id="UP000575898"/>
    </source>
</evidence>
<dbReference type="SUPFAM" id="SSF52540">
    <property type="entry name" value="P-loop containing nucleoside triphosphate hydrolases"/>
    <property type="match status" value="1"/>
</dbReference>